<dbReference type="PROSITE" id="PS00167">
    <property type="entry name" value="TRP_SYNTHASE_ALPHA"/>
    <property type="match status" value="1"/>
</dbReference>
<evidence type="ECO:0000256" key="5">
    <source>
        <dbReference type="ARBA" id="ARBA00023141"/>
    </source>
</evidence>
<organism evidence="10 11">
    <name type="scientific">Candidatus Kaiserbacteria bacterium RIFCSPLOWO2_01_FULL_51_21</name>
    <dbReference type="NCBI Taxonomy" id="1798508"/>
    <lineage>
        <taxon>Bacteria</taxon>
        <taxon>Candidatus Kaiseribacteriota</taxon>
    </lineage>
</organism>
<dbReference type="PANTHER" id="PTHR43406">
    <property type="entry name" value="TRYPTOPHAN SYNTHASE, ALPHA CHAIN"/>
    <property type="match status" value="1"/>
</dbReference>
<comment type="catalytic activity">
    <reaction evidence="7 8">
        <text>(1S,2R)-1-C-(indol-3-yl)glycerol 3-phosphate + L-serine = D-glyceraldehyde 3-phosphate + L-tryptophan + H2O</text>
        <dbReference type="Rhea" id="RHEA:10532"/>
        <dbReference type="ChEBI" id="CHEBI:15377"/>
        <dbReference type="ChEBI" id="CHEBI:33384"/>
        <dbReference type="ChEBI" id="CHEBI:57912"/>
        <dbReference type="ChEBI" id="CHEBI:58866"/>
        <dbReference type="ChEBI" id="CHEBI:59776"/>
        <dbReference type="EC" id="4.2.1.20"/>
    </reaction>
</comment>
<dbReference type="GO" id="GO:0004834">
    <property type="term" value="F:tryptophan synthase activity"/>
    <property type="evidence" value="ECO:0007669"/>
    <property type="project" value="UniProtKB-UniRule"/>
</dbReference>
<dbReference type="InterPro" id="IPR011060">
    <property type="entry name" value="RibuloseP-bd_barrel"/>
</dbReference>
<dbReference type="GO" id="GO:0005829">
    <property type="term" value="C:cytosol"/>
    <property type="evidence" value="ECO:0007669"/>
    <property type="project" value="TreeGrafter"/>
</dbReference>
<keyword evidence="5 8" id="KW-0057">Aromatic amino acid biosynthesis</keyword>
<dbReference type="Gene3D" id="3.20.20.70">
    <property type="entry name" value="Aldolase class I"/>
    <property type="match status" value="1"/>
</dbReference>
<dbReference type="EC" id="4.2.1.20" evidence="8"/>
<dbReference type="UniPathway" id="UPA00035">
    <property type="reaction ID" value="UER00044"/>
</dbReference>
<comment type="similarity">
    <text evidence="8 9">Belongs to the TrpA family.</text>
</comment>
<dbReference type="InterPro" id="IPR018204">
    <property type="entry name" value="Trp_synthase_alpha_AS"/>
</dbReference>
<evidence type="ECO:0000256" key="9">
    <source>
        <dbReference type="RuleBase" id="RU003662"/>
    </source>
</evidence>
<evidence type="ECO:0000256" key="6">
    <source>
        <dbReference type="ARBA" id="ARBA00023239"/>
    </source>
</evidence>
<comment type="pathway">
    <text evidence="1 8">Amino-acid biosynthesis; L-tryptophan biosynthesis; L-tryptophan from chorismate: step 5/5.</text>
</comment>
<dbReference type="NCBIfam" id="TIGR00262">
    <property type="entry name" value="trpA"/>
    <property type="match status" value="1"/>
</dbReference>
<comment type="subunit">
    <text evidence="2 8">Tetramer of two alpha and two beta chains.</text>
</comment>
<dbReference type="Proteomes" id="UP000179115">
    <property type="component" value="Unassembled WGS sequence"/>
</dbReference>
<dbReference type="Pfam" id="PF00290">
    <property type="entry name" value="Trp_syntA"/>
    <property type="match status" value="1"/>
</dbReference>
<keyword evidence="4 8" id="KW-0822">Tryptophan biosynthesis</keyword>
<dbReference type="InterPro" id="IPR013785">
    <property type="entry name" value="Aldolase_TIM"/>
</dbReference>
<evidence type="ECO:0000256" key="1">
    <source>
        <dbReference type="ARBA" id="ARBA00004733"/>
    </source>
</evidence>
<evidence type="ECO:0000256" key="7">
    <source>
        <dbReference type="ARBA" id="ARBA00049047"/>
    </source>
</evidence>
<keyword evidence="6 8" id="KW-0456">Lyase</keyword>
<dbReference type="HAMAP" id="MF_00131">
    <property type="entry name" value="Trp_synth_alpha"/>
    <property type="match status" value="1"/>
</dbReference>
<dbReference type="EMBL" id="MFLV01000009">
    <property type="protein sequence ID" value="OGG71794.1"/>
    <property type="molecule type" value="Genomic_DNA"/>
</dbReference>
<protein>
    <recommendedName>
        <fullName evidence="8">Tryptophan synthase alpha chain</fullName>
        <ecNumber evidence="8">4.2.1.20</ecNumber>
    </recommendedName>
</protein>
<sequence length="260" mass="27949">MSKLTDILSAKREKPLLMTHLITGYPTLESSLGIARAMIRGGASILEIQIPFSDPVADGPAIVEASHEALRGHVKVEDALALAKKLGEEHTTPLVLMSYANPIFRYGITRFVEHAAEAGVAGIILPDIPIDTEEGKEFLAAAKKFSVHPILVVSPGVPEERLRFLTKEASGFIYSTSRQGITGADSKFGSELKNFLSLLHKMTDIPVAVGFGVKSKEDVLSLASQAEIIVVGSAFVSLIKNTELKTVPLAIEDLVKKLLP</sequence>
<dbReference type="PANTHER" id="PTHR43406:SF1">
    <property type="entry name" value="TRYPTOPHAN SYNTHASE ALPHA CHAIN, CHLOROPLASTIC"/>
    <property type="match status" value="1"/>
</dbReference>
<reference evidence="10 11" key="1">
    <citation type="journal article" date="2016" name="Nat. Commun.">
        <title>Thousands of microbial genomes shed light on interconnected biogeochemical processes in an aquifer system.</title>
        <authorList>
            <person name="Anantharaman K."/>
            <person name="Brown C.T."/>
            <person name="Hug L.A."/>
            <person name="Sharon I."/>
            <person name="Castelle C.J."/>
            <person name="Probst A.J."/>
            <person name="Thomas B.C."/>
            <person name="Singh A."/>
            <person name="Wilkins M.J."/>
            <person name="Karaoz U."/>
            <person name="Brodie E.L."/>
            <person name="Williams K.H."/>
            <person name="Hubbard S.S."/>
            <person name="Banfield J.F."/>
        </authorList>
    </citation>
    <scope>NUCLEOTIDE SEQUENCE [LARGE SCALE GENOMIC DNA]</scope>
</reference>
<proteinExistence type="inferred from homology"/>
<dbReference type="SUPFAM" id="SSF51366">
    <property type="entry name" value="Ribulose-phoshate binding barrel"/>
    <property type="match status" value="1"/>
</dbReference>
<keyword evidence="3 8" id="KW-0028">Amino-acid biosynthesis</keyword>
<dbReference type="CDD" id="cd04724">
    <property type="entry name" value="Tryptophan_synthase_alpha"/>
    <property type="match status" value="1"/>
</dbReference>
<comment type="function">
    <text evidence="8">The alpha subunit is responsible for the aldol cleavage of indoleglycerol phosphate to indole and glyceraldehyde 3-phosphate.</text>
</comment>
<evidence type="ECO:0000313" key="11">
    <source>
        <dbReference type="Proteomes" id="UP000179115"/>
    </source>
</evidence>
<evidence type="ECO:0000256" key="2">
    <source>
        <dbReference type="ARBA" id="ARBA00011270"/>
    </source>
</evidence>
<dbReference type="STRING" id="1798508.A3A35_02640"/>
<evidence type="ECO:0000256" key="3">
    <source>
        <dbReference type="ARBA" id="ARBA00022605"/>
    </source>
</evidence>
<evidence type="ECO:0000313" key="10">
    <source>
        <dbReference type="EMBL" id="OGG71794.1"/>
    </source>
</evidence>
<comment type="caution">
    <text evidence="10">The sequence shown here is derived from an EMBL/GenBank/DDBJ whole genome shotgun (WGS) entry which is preliminary data.</text>
</comment>
<feature type="active site" description="Proton acceptor" evidence="8">
    <location>
        <position position="47"/>
    </location>
</feature>
<dbReference type="AlphaFoldDB" id="A0A1F6EDR1"/>
<evidence type="ECO:0000256" key="8">
    <source>
        <dbReference type="HAMAP-Rule" id="MF_00131"/>
    </source>
</evidence>
<dbReference type="InterPro" id="IPR002028">
    <property type="entry name" value="Trp_synthase_suA"/>
</dbReference>
<evidence type="ECO:0000256" key="4">
    <source>
        <dbReference type="ARBA" id="ARBA00022822"/>
    </source>
</evidence>
<accession>A0A1F6EDR1</accession>
<gene>
    <name evidence="8" type="primary">trpA</name>
    <name evidence="10" type="ORF">A3A35_02640</name>
</gene>
<feature type="active site" description="Proton acceptor" evidence="8">
    <location>
        <position position="58"/>
    </location>
</feature>
<name>A0A1F6EDR1_9BACT</name>